<keyword evidence="1" id="KW-0812">Transmembrane</keyword>
<keyword evidence="1" id="KW-0472">Membrane</keyword>
<feature type="transmembrane region" description="Helical" evidence="1">
    <location>
        <begin position="45"/>
        <end position="63"/>
    </location>
</feature>
<proteinExistence type="predicted"/>
<organism evidence="2">
    <name type="scientific">freshwater metagenome</name>
    <dbReference type="NCBI Taxonomy" id="449393"/>
    <lineage>
        <taxon>unclassified sequences</taxon>
        <taxon>metagenomes</taxon>
        <taxon>ecological metagenomes</taxon>
    </lineage>
</organism>
<evidence type="ECO:0000313" key="2">
    <source>
        <dbReference type="EMBL" id="CAB4871574.1"/>
    </source>
</evidence>
<reference evidence="2" key="1">
    <citation type="submission" date="2020-05" db="EMBL/GenBank/DDBJ databases">
        <authorList>
            <person name="Chiriac C."/>
            <person name="Salcher M."/>
            <person name="Ghai R."/>
            <person name="Kavagutti S V."/>
        </authorList>
    </citation>
    <scope>NUCLEOTIDE SEQUENCE</scope>
</reference>
<evidence type="ECO:0000256" key="1">
    <source>
        <dbReference type="SAM" id="Phobius"/>
    </source>
</evidence>
<name>A0A6J7DSD6_9ZZZZ</name>
<feature type="transmembrane region" description="Helical" evidence="1">
    <location>
        <begin position="20"/>
        <end position="39"/>
    </location>
</feature>
<dbReference type="EMBL" id="CAFBLU010000010">
    <property type="protein sequence ID" value="CAB4871574.1"/>
    <property type="molecule type" value="Genomic_DNA"/>
</dbReference>
<accession>A0A6J7DSD6</accession>
<gene>
    <name evidence="2" type="ORF">UFOPK3444_00755</name>
</gene>
<sequence>MSESMFRTAPGTKLSRILRWTVPLLMILTGLGVMAFGVGATATGIGVALIGGSVVVVFAGWFGRLGDDTERIREQAARDEFLRTGIWPED</sequence>
<protein>
    <submittedName>
        <fullName evidence="2">Unannotated protein</fullName>
    </submittedName>
</protein>
<keyword evidence="1" id="KW-1133">Transmembrane helix</keyword>
<dbReference type="AlphaFoldDB" id="A0A6J7DSD6"/>